<dbReference type="GO" id="GO:0016018">
    <property type="term" value="F:cyclosporin A binding"/>
    <property type="evidence" value="ECO:0007669"/>
    <property type="project" value="TreeGrafter"/>
</dbReference>
<organism evidence="7">
    <name type="scientific">Drosophila rhopaloa</name>
    <name type="common">Fruit fly</name>
    <dbReference type="NCBI Taxonomy" id="1041015"/>
    <lineage>
        <taxon>Eukaryota</taxon>
        <taxon>Metazoa</taxon>
        <taxon>Ecdysozoa</taxon>
        <taxon>Arthropoda</taxon>
        <taxon>Hexapoda</taxon>
        <taxon>Insecta</taxon>
        <taxon>Pterygota</taxon>
        <taxon>Neoptera</taxon>
        <taxon>Endopterygota</taxon>
        <taxon>Diptera</taxon>
        <taxon>Brachycera</taxon>
        <taxon>Muscomorpha</taxon>
        <taxon>Ephydroidea</taxon>
        <taxon>Drosophilidae</taxon>
        <taxon>Drosophila</taxon>
        <taxon>Sophophora</taxon>
    </lineage>
</organism>
<feature type="chain" id="PRO_5028515717" description="Peptidyl-prolyl cis-trans isomerase" evidence="3">
    <location>
        <begin position="20"/>
        <end position="195"/>
    </location>
</feature>
<dbReference type="GO" id="GO:0003755">
    <property type="term" value="F:peptidyl-prolyl cis-trans isomerase activity"/>
    <property type="evidence" value="ECO:0007669"/>
    <property type="project" value="UniProtKB-UniRule"/>
</dbReference>
<reference evidence="7" key="2">
    <citation type="submission" date="2025-04" db="UniProtKB">
        <authorList>
            <consortium name="RefSeq"/>
        </authorList>
    </citation>
    <scope>IDENTIFICATION</scope>
</reference>
<dbReference type="InterPro" id="IPR024936">
    <property type="entry name" value="Cyclophilin-type_PPIase"/>
</dbReference>
<dbReference type="EC" id="5.2.1.8" evidence="3"/>
<dbReference type="GeneID" id="108040358"/>
<comment type="function">
    <text evidence="3">PPIases accelerate the folding of proteins. It catalyzes the cis-trans isomerization of proline imidic peptide bonds in oligopeptides.</text>
</comment>
<evidence type="ECO:0000256" key="2">
    <source>
        <dbReference type="ARBA" id="ARBA00023235"/>
    </source>
</evidence>
<comment type="catalytic activity">
    <reaction evidence="3">
        <text>[protein]-peptidylproline (omega=180) = [protein]-peptidylproline (omega=0)</text>
        <dbReference type="Rhea" id="RHEA:16237"/>
        <dbReference type="Rhea" id="RHEA-COMP:10747"/>
        <dbReference type="Rhea" id="RHEA-COMP:10748"/>
        <dbReference type="ChEBI" id="CHEBI:83833"/>
        <dbReference type="ChEBI" id="CHEBI:83834"/>
        <dbReference type="EC" id="5.2.1.8"/>
    </reaction>
</comment>
<dbReference type="GO" id="GO:0006457">
    <property type="term" value="P:protein folding"/>
    <property type="evidence" value="ECO:0007669"/>
    <property type="project" value="TreeGrafter"/>
</dbReference>
<keyword evidence="1 3" id="KW-0697">Rotamase</keyword>
<dbReference type="PANTHER" id="PTHR11071:SF561">
    <property type="entry name" value="PEPTIDYL-PROLYL CIS-TRANS ISOMERASE D-RELATED"/>
    <property type="match status" value="1"/>
</dbReference>
<dbReference type="Gene3D" id="2.40.100.10">
    <property type="entry name" value="Cyclophilin-like"/>
    <property type="match status" value="1"/>
</dbReference>
<dbReference type="PANTHER" id="PTHR11071">
    <property type="entry name" value="PEPTIDYL-PROLYL CIS-TRANS ISOMERASE"/>
    <property type="match status" value="1"/>
</dbReference>
<dbReference type="OrthoDB" id="193499at2759"/>
<reference evidence="5" key="3">
    <citation type="submission" date="2025-05" db="UniProtKB">
        <authorList>
            <consortium name="EnsemblMetazoa"/>
        </authorList>
    </citation>
    <scope>IDENTIFICATION</scope>
</reference>
<accession>A0A6P4EDW5</accession>
<evidence type="ECO:0000256" key="1">
    <source>
        <dbReference type="ARBA" id="ARBA00023110"/>
    </source>
</evidence>
<dbReference type="AlphaFoldDB" id="A0A6P4EDW5"/>
<dbReference type="SUPFAM" id="SSF50891">
    <property type="entry name" value="Cyclophilin-like"/>
    <property type="match status" value="1"/>
</dbReference>
<keyword evidence="3" id="KW-0732">Signal</keyword>
<dbReference type="PROSITE" id="PS50072">
    <property type="entry name" value="CSA_PPIASE_2"/>
    <property type="match status" value="1"/>
</dbReference>
<gene>
    <name evidence="7" type="primary">LOC108040358</name>
    <name evidence="5" type="synonym">108040358</name>
</gene>
<dbReference type="InterPro" id="IPR029000">
    <property type="entry name" value="Cyclophilin-like_dom_sf"/>
</dbReference>
<dbReference type="Proteomes" id="UP001652680">
    <property type="component" value="Unassembled WGS sequence"/>
</dbReference>
<evidence type="ECO:0000259" key="4">
    <source>
        <dbReference type="PROSITE" id="PS50072"/>
    </source>
</evidence>
<reference evidence="6" key="1">
    <citation type="journal article" date="2021" name="Elife">
        <title>Highly contiguous assemblies of 101 drosophilid genomes.</title>
        <authorList>
            <person name="Kim B.Y."/>
            <person name="Wang J.R."/>
            <person name="Miller D.E."/>
            <person name="Barmina O."/>
            <person name="Delaney E."/>
            <person name="Thompson A."/>
            <person name="Comeault A.A."/>
            <person name="Peede D."/>
            <person name="D'Agostino E.R."/>
            <person name="Pelaez J."/>
            <person name="Aguilar J.M."/>
            <person name="Haji D."/>
            <person name="Matsunaga T."/>
            <person name="Armstrong E.E."/>
            <person name="Zych M."/>
            <person name="Ogawa Y."/>
            <person name="Stamenkovic-Radak M."/>
            <person name="Jelic M."/>
            <person name="Veselinovic M.S."/>
            <person name="Tanaskovic M."/>
            <person name="Eric P."/>
            <person name="Gao J.J."/>
            <person name="Katoh T.K."/>
            <person name="Toda M.J."/>
            <person name="Watabe H."/>
            <person name="Watada M."/>
            <person name="Davis J.S."/>
            <person name="Moyle L.C."/>
            <person name="Manoli G."/>
            <person name="Bertolini E."/>
            <person name="Kostal V."/>
            <person name="Hawley R.S."/>
            <person name="Takahashi A."/>
            <person name="Jones C.D."/>
            <person name="Price D.K."/>
            <person name="Whiteman N."/>
            <person name="Kopp A."/>
            <person name="Matute D.R."/>
            <person name="Petrov D.A."/>
        </authorList>
    </citation>
    <scope>NUCLEOTIDE SEQUENCE [LARGE SCALE GENOMIC DNA]</scope>
</reference>
<dbReference type="PRINTS" id="PR00153">
    <property type="entry name" value="CSAPPISMRASE"/>
</dbReference>
<evidence type="ECO:0000313" key="7">
    <source>
        <dbReference type="RefSeq" id="XP_016973303.1"/>
    </source>
</evidence>
<dbReference type="PIRSF" id="PIRSF001467">
    <property type="entry name" value="Peptidylpro_ismrse"/>
    <property type="match status" value="1"/>
</dbReference>
<keyword evidence="6" id="KW-1185">Reference proteome</keyword>
<evidence type="ECO:0000313" key="5">
    <source>
        <dbReference type="EnsemblMetazoa" id="XP_016973303.1"/>
    </source>
</evidence>
<dbReference type="EnsemblMetazoa" id="XM_017117814.2">
    <property type="protein sequence ID" value="XP_016973303.1"/>
    <property type="gene ID" value="LOC108040358"/>
</dbReference>
<feature type="domain" description="PPIase cyclophilin-type" evidence="4">
    <location>
        <begin position="32"/>
        <end position="183"/>
    </location>
</feature>
<dbReference type="Pfam" id="PF00160">
    <property type="entry name" value="Pro_isomerase"/>
    <property type="match status" value="1"/>
</dbReference>
<evidence type="ECO:0000313" key="6">
    <source>
        <dbReference type="Proteomes" id="UP001652680"/>
    </source>
</evidence>
<evidence type="ECO:0000256" key="3">
    <source>
        <dbReference type="RuleBase" id="RU363019"/>
    </source>
</evidence>
<dbReference type="InterPro" id="IPR002130">
    <property type="entry name" value="Cyclophilin-type_PPIase_dom"/>
</dbReference>
<dbReference type="GO" id="GO:0005737">
    <property type="term" value="C:cytoplasm"/>
    <property type="evidence" value="ECO:0007669"/>
    <property type="project" value="TreeGrafter"/>
</dbReference>
<keyword evidence="2 3" id="KW-0413">Isomerase</keyword>
<name>A0A6P4EDW5_DRORH</name>
<feature type="signal peptide" evidence="3">
    <location>
        <begin position="1"/>
        <end position="19"/>
    </location>
</feature>
<sequence>MKLFLSVCVVALVAGIAVADDSKGPKVTEKVFFDITIDGKPTGRIEIGLFGKTVPKTVKIFREQALKPAGEGYKGSMFHFIRKGLMIKGGGYGTERPPLNVYDDDYDDENENTKLREYDAGWLFMDNDGKFFINTKEISLVGERPVFFGKILSGMNVVRQIENLPTYASGLPIKDVVIANSGSIPVPEAKADATD</sequence>
<comment type="similarity">
    <text evidence="3">Belongs to the cyclophilin-type PPIase family.</text>
</comment>
<protein>
    <recommendedName>
        <fullName evidence="3">Peptidyl-prolyl cis-trans isomerase</fullName>
        <shortName evidence="3">PPIase</shortName>
        <ecNumber evidence="3">5.2.1.8</ecNumber>
    </recommendedName>
</protein>
<dbReference type="RefSeq" id="XP_016973303.1">
    <property type="nucleotide sequence ID" value="XM_017117814.1"/>
</dbReference>
<proteinExistence type="inferred from homology"/>